<feature type="chain" id="PRO_5042155797" evidence="1">
    <location>
        <begin position="26"/>
        <end position="206"/>
    </location>
</feature>
<gene>
    <name evidence="2" type="ORF">NC653_007696</name>
</gene>
<keyword evidence="1" id="KW-0732">Signal</keyword>
<evidence type="ECO:0000256" key="1">
    <source>
        <dbReference type="SAM" id="SignalP"/>
    </source>
</evidence>
<name>A0AAD6RIH0_9ROSI</name>
<accession>A0AAD6RIH0</accession>
<dbReference type="Proteomes" id="UP001164929">
    <property type="component" value="Chromosome 2"/>
</dbReference>
<organism evidence="2 3">
    <name type="scientific">Populus alba x Populus x berolinensis</name>
    <dbReference type="NCBI Taxonomy" id="444605"/>
    <lineage>
        <taxon>Eukaryota</taxon>
        <taxon>Viridiplantae</taxon>
        <taxon>Streptophyta</taxon>
        <taxon>Embryophyta</taxon>
        <taxon>Tracheophyta</taxon>
        <taxon>Spermatophyta</taxon>
        <taxon>Magnoliopsida</taxon>
        <taxon>eudicotyledons</taxon>
        <taxon>Gunneridae</taxon>
        <taxon>Pentapetalae</taxon>
        <taxon>rosids</taxon>
        <taxon>fabids</taxon>
        <taxon>Malpighiales</taxon>
        <taxon>Salicaceae</taxon>
        <taxon>Saliceae</taxon>
        <taxon>Populus</taxon>
    </lineage>
</organism>
<dbReference type="AlphaFoldDB" id="A0AAD6RIH0"/>
<reference evidence="2" key="1">
    <citation type="journal article" date="2023" name="Mol. Ecol. Resour.">
        <title>Chromosome-level genome assembly of a triploid poplar Populus alba 'Berolinensis'.</title>
        <authorList>
            <person name="Chen S."/>
            <person name="Yu Y."/>
            <person name="Wang X."/>
            <person name="Wang S."/>
            <person name="Zhang T."/>
            <person name="Zhou Y."/>
            <person name="He R."/>
            <person name="Meng N."/>
            <person name="Wang Y."/>
            <person name="Liu W."/>
            <person name="Liu Z."/>
            <person name="Liu J."/>
            <person name="Guo Q."/>
            <person name="Huang H."/>
            <person name="Sederoff R.R."/>
            <person name="Wang G."/>
            <person name="Qu G."/>
            <person name="Chen S."/>
        </authorList>
    </citation>
    <scope>NUCLEOTIDE SEQUENCE</scope>
    <source>
        <strain evidence="2">SC-2020</strain>
    </source>
</reference>
<feature type="signal peptide" evidence="1">
    <location>
        <begin position="1"/>
        <end position="25"/>
    </location>
</feature>
<keyword evidence="3" id="KW-1185">Reference proteome</keyword>
<proteinExistence type="predicted"/>
<evidence type="ECO:0000313" key="3">
    <source>
        <dbReference type="Proteomes" id="UP001164929"/>
    </source>
</evidence>
<dbReference type="EMBL" id="JAQIZT010000002">
    <property type="protein sequence ID" value="KAJ7009131.1"/>
    <property type="molecule type" value="Genomic_DNA"/>
</dbReference>
<protein>
    <submittedName>
        <fullName evidence="2">Uncharacterized protein</fullName>
    </submittedName>
</protein>
<comment type="caution">
    <text evidence="2">The sequence shown here is derived from an EMBL/GenBank/DDBJ whole genome shotgun (WGS) entry which is preliminary data.</text>
</comment>
<sequence length="206" mass="23410">MFVSRRLVSLILALISYLWVEVSVAAESSAFCYGKDTEPVATLMDSTTLRFSNFQKAFAELESHRAILKRRFHHELEDQEKASTKTKTRRAREILEKRESAVVAQGTSFIGEALQEKQDACCLWPLQMLYRSTGKYHLAETSAAKCLMMANIPSENWKFGVYQHKTQPSLVLGLSQIDFYPKEVANVDGKKDSTLFGFSRLTLYHG</sequence>
<evidence type="ECO:0000313" key="2">
    <source>
        <dbReference type="EMBL" id="KAJ7009131.1"/>
    </source>
</evidence>